<dbReference type="CDD" id="cd06587">
    <property type="entry name" value="VOC"/>
    <property type="match status" value="1"/>
</dbReference>
<dbReference type="InterPro" id="IPR029068">
    <property type="entry name" value="Glyas_Bleomycin-R_OHBP_Dase"/>
</dbReference>
<protein>
    <submittedName>
        <fullName evidence="2">Glyoxalase/Bleomycin resistance protein/Dioxygenase superfamily</fullName>
    </submittedName>
</protein>
<proteinExistence type="predicted"/>
<evidence type="ECO:0000313" key="3">
    <source>
        <dbReference type="Proteomes" id="UP000265962"/>
    </source>
</evidence>
<feature type="domain" description="VOC" evidence="1">
    <location>
        <begin position="5"/>
        <end position="121"/>
    </location>
</feature>
<dbReference type="EMBL" id="OMOH01000007">
    <property type="protein sequence ID" value="SPF68924.1"/>
    <property type="molecule type" value="Genomic_DNA"/>
</dbReference>
<dbReference type="Pfam" id="PF00903">
    <property type="entry name" value="Glyoxalase"/>
    <property type="match status" value="1"/>
</dbReference>
<keyword evidence="2" id="KW-0223">Dioxygenase</keyword>
<name>A0A375I462_9ACTN</name>
<dbReference type="OrthoDB" id="9792323at2"/>
<dbReference type="RefSeq" id="WP_119716055.1">
    <property type="nucleotide sequence ID" value="NZ_OMOH01000007.1"/>
</dbReference>
<gene>
    <name evidence="2" type="ORF">PROPJV5_1899</name>
</gene>
<dbReference type="Proteomes" id="UP000265962">
    <property type="component" value="Unassembled WGS sequence"/>
</dbReference>
<dbReference type="Gene3D" id="3.10.180.10">
    <property type="entry name" value="2,3-Dihydroxybiphenyl 1,2-Dioxygenase, domain 1"/>
    <property type="match status" value="1"/>
</dbReference>
<reference evidence="3" key="1">
    <citation type="submission" date="2018-02" db="EMBL/GenBank/DDBJ databases">
        <authorList>
            <person name="Hornung B."/>
        </authorList>
    </citation>
    <scope>NUCLEOTIDE SEQUENCE [LARGE SCALE GENOMIC DNA]</scope>
</reference>
<dbReference type="GO" id="GO:0051213">
    <property type="term" value="F:dioxygenase activity"/>
    <property type="evidence" value="ECO:0007669"/>
    <property type="project" value="UniProtKB-KW"/>
</dbReference>
<dbReference type="InterPro" id="IPR004360">
    <property type="entry name" value="Glyas_Fos-R_dOase_dom"/>
</dbReference>
<keyword evidence="3" id="KW-1185">Reference proteome</keyword>
<keyword evidence="2" id="KW-0560">Oxidoreductase</keyword>
<evidence type="ECO:0000313" key="2">
    <source>
        <dbReference type="EMBL" id="SPF68924.1"/>
    </source>
</evidence>
<sequence length="122" mass="13050">MTITGPDFIALQVSDIERSAAFYEDRLGLRRAPVSQPGAVVFDTTPIPFAVRTPLPGTDLDGVGRPGTGVSLWLHCADAQALHDALSEFGVPILRPPEKGPFGVFFTFADPDGYAVTVHDRA</sequence>
<accession>A0A375I462</accession>
<organism evidence="2 3">
    <name type="scientific">Propionibacterium ruminifibrarum</name>
    <dbReference type="NCBI Taxonomy" id="1962131"/>
    <lineage>
        <taxon>Bacteria</taxon>
        <taxon>Bacillati</taxon>
        <taxon>Actinomycetota</taxon>
        <taxon>Actinomycetes</taxon>
        <taxon>Propionibacteriales</taxon>
        <taxon>Propionibacteriaceae</taxon>
        <taxon>Propionibacterium</taxon>
    </lineage>
</organism>
<evidence type="ECO:0000259" key="1">
    <source>
        <dbReference type="PROSITE" id="PS51819"/>
    </source>
</evidence>
<dbReference type="AlphaFoldDB" id="A0A375I462"/>
<dbReference type="SUPFAM" id="SSF54593">
    <property type="entry name" value="Glyoxalase/Bleomycin resistance protein/Dihydroxybiphenyl dioxygenase"/>
    <property type="match status" value="1"/>
</dbReference>
<dbReference type="InterPro" id="IPR037523">
    <property type="entry name" value="VOC_core"/>
</dbReference>
<dbReference type="PROSITE" id="PS51819">
    <property type="entry name" value="VOC"/>
    <property type="match status" value="1"/>
</dbReference>